<feature type="transmembrane region" description="Helical" evidence="1">
    <location>
        <begin position="666"/>
        <end position="684"/>
    </location>
</feature>
<dbReference type="InterPro" id="IPR036927">
    <property type="entry name" value="Cyt_c_oxase-like_su1_sf"/>
</dbReference>
<accession>A0A840Y0M6</accession>
<dbReference type="Pfam" id="PF22085">
    <property type="entry name" value="NorB_cytochrome_c-like"/>
    <property type="match status" value="1"/>
</dbReference>
<dbReference type="RefSeq" id="WP_184513217.1">
    <property type="nucleotide sequence ID" value="NZ_JACIJD010000001.1"/>
</dbReference>
<evidence type="ECO:0000256" key="1">
    <source>
        <dbReference type="SAM" id="Phobius"/>
    </source>
</evidence>
<dbReference type="SUPFAM" id="SSF81442">
    <property type="entry name" value="Cytochrome c oxidase subunit I-like"/>
    <property type="match status" value="1"/>
</dbReference>
<feature type="transmembrane region" description="Helical" evidence="1">
    <location>
        <begin position="231"/>
        <end position="250"/>
    </location>
</feature>
<keyword evidence="4" id="KW-1185">Reference proteome</keyword>
<dbReference type="GO" id="GO:0009060">
    <property type="term" value="P:aerobic respiration"/>
    <property type="evidence" value="ECO:0007669"/>
    <property type="project" value="InterPro"/>
</dbReference>
<feature type="domain" description="Nitric oxide reductase subunit B cytochrome c-like" evidence="2">
    <location>
        <begin position="37"/>
        <end position="218"/>
    </location>
</feature>
<feature type="transmembrane region" description="Helical" evidence="1">
    <location>
        <begin position="413"/>
        <end position="434"/>
    </location>
</feature>
<dbReference type="GO" id="GO:0004129">
    <property type="term" value="F:cytochrome-c oxidase activity"/>
    <property type="evidence" value="ECO:0007669"/>
    <property type="project" value="InterPro"/>
</dbReference>
<feature type="transmembrane region" description="Helical" evidence="1">
    <location>
        <begin position="369"/>
        <end position="388"/>
    </location>
</feature>
<keyword evidence="1" id="KW-0812">Transmembrane</keyword>
<proteinExistence type="predicted"/>
<name>A0A840Y0M6_9PROT</name>
<dbReference type="PANTHER" id="PTHR10422">
    <property type="entry name" value="CYTOCHROME C OXIDASE SUBUNIT 1"/>
    <property type="match status" value="1"/>
</dbReference>
<dbReference type="Pfam" id="PF00115">
    <property type="entry name" value="COX1"/>
    <property type="match status" value="1"/>
</dbReference>
<comment type="caution">
    <text evidence="3">The sequence shown here is derived from an EMBL/GenBank/DDBJ whole genome shotgun (WGS) entry which is preliminary data.</text>
</comment>
<feature type="transmembrane region" description="Helical" evidence="1">
    <location>
        <begin position="518"/>
        <end position="541"/>
    </location>
</feature>
<dbReference type="InterPro" id="IPR000883">
    <property type="entry name" value="Cyt_C_Oxase_1"/>
</dbReference>
<dbReference type="Proteomes" id="UP000580654">
    <property type="component" value="Unassembled WGS sequence"/>
</dbReference>
<feature type="transmembrane region" description="Helical" evidence="1">
    <location>
        <begin position="725"/>
        <end position="742"/>
    </location>
</feature>
<dbReference type="GO" id="GO:0016966">
    <property type="term" value="F:nitric oxide reductase activity"/>
    <property type="evidence" value="ECO:0007669"/>
    <property type="project" value="UniProtKB-EC"/>
</dbReference>
<feature type="transmembrane region" description="Helical" evidence="1">
    <location>
        <begin position="285"/>
        <end position="308"/>
    </location>
</feature>
<organism evidence="3 4">
    <name type="scientific">Muricoccus pecuniae</name>
    <dbReference type="NCBI Taxonomy" id="693023"/>
    <lineage>
        <taxon>Bacteria</taxon>
        <taxon>Pseudomonadati</taxon>
        <taxon>Pseudomonadota</taxon>
        <taxon>Alphaproteobacteria</taxon>
        <taxon>Acetobacterales</taxon>
        <taxon>Roseomonadaceae</taxon>
        <taxon>Muricoccus</taxon>
    </lineage>
</organism>
<evidence type="ECO:0000313" key="3">
    <source>
        <dbReference type="EMBL" id="MBB5692369.1"/>
    </source>
</evidence>
<dbReference type="GO" id="GO:0020037">
    <property type="term" value="F:heme binding"/>
    <property type="evidence" value="ECO:0007669"/>
    <property type="project" value="InterPro"/>
</dbReference>
<feature type="transmembrane region" description="Helical" evidence="1">
    <location>
        <begin position="335"/>
        <end position="357"/>
    </location>
</feature>
<dbReference type="PANTHER" id="PTHR10422:SF38">
    <property type="entry name" value="CYTOCHROME B SUBUNIT OF NITRIC OXIDE REDUCTASE"/>
    <property type="match status" value="1"/>
</dbReference>
<evidence type="ECO:0000313" key="4">
    <source>
        <dbReference type="Proteomes" id="UP000580654"/>
    </source>
</evidence>
<dbReference type="InterPro" id="IPR054309">
    <property type="entry name" value="NorB_cytochrome_c-like"/>
</dbReference>
<dbReference type="EC" id="1.7.2.5" evidence="3"/>
<feature type="transmembrane region" description="Helical" evidence="1">
    <location>
        <begin position="588"/>
        <end position="611"/>
    </location>
</feature>
<dbReference type="GO" id="GO:0016020">
    <property type="term" value="C:membrane"/>
    <property type="evidence" value="ECO:0007669"/>
    <property type="project" value="InterPro"/>
</dbReference>
<feature type="transmembrane region" description="Helical" evidence="1">
    <location>
        <begin position="480"/>
        <end position="506"/>
    </location>
</feature>
<gene>
    <name evidence="3" type="ORF">FHS87_000380</name>
</gene>
<feature type="transmembrane region" description="Helical" evidence="1">
    <location>
        <begin position="631"/>
        <end position="654"/>
    </location>
</feature>
<keyword evidence="1" id="KW-1133">Transmembrane helix</keyword>
<keyword evidence="1" id="KW-0472">Membrane</keyword>
<evidence type="ECO:0000259" key="2">
    <source>
        <dbReference type="Pfam" id="PF22085"/>
    </source>
</evidence>
<reference evidence="3 4" key="1">
    <citation type="submission" date="2020-08" db="EMBL/GenBank/DDBJ databases">
        <title>Genomic Encyclopedia of Type Strains, Phase IV (KMG-IV): sequencing the most valuable type-strain genomes for metagenomic binning, comparative biology and taxonomic classification.</title>
        <authorList>
            <person name="Goeker M."/>
        </authorList>
    </citation>
    <scope>NUCLEOTIDE SEQUENCE [LARGE SCALE GENOMIC DNA]</scope>
    <source>
        <strain evidence="3 4">DSM 25622</strain>
    </source>
</reference>
<feature type="transmembrane region" description="Helical" evidence="1">
    <location>
        <begin position="547"/>
        <end position="568"/>
    </location>
</feature>
<feature type="transmembrane region" description="Helical" evidence="1">
    <location>
        <begin position="446"/>
        <end position="468"/>
    </location>
</feature>
<protein>
    <submittedName>
        <fullName evidence="3">Nitric oxide reductase subunit B</fullName>
        <ecNumber evidence="3">1.7.2.5</ecNumber>
    </submittedName>
</protein>
<dbReference type="EMBL" id="JACIJD010000001">
    <property type="protein sequence ID" value="MBB5692369.1"/>
    <property type="molecule type" value="Genomic_DNA"/>
</dbReference>
<keyword evidence="3" id="KW-0560">Oxidoreductase</keyword>
<sequence length="767" mass="83935">MKRQSRLWIALTLVFLASFGWLGMLGRDIMRAAPPVPESVISASGEVLYTGAEIGRGRQAWQSTGGQQLGSIWGHGAYLAPDWSADWLHREAVALLDLWARRAGAAGYAALDTETQGALRARLVAELRTNTHDPATGAIKVSADRAAVIREVAAHYAGLFGNEPRLAKLREAYAIADNAMPSAENRQAMTGFFFWTAWATATDRPGEPGLSYTSNWPHEPLVNNVPTTPSVVWSVVSVILLVAGIGALVWHHAAAGAHEEAPSLPGTDPLLGMRLTPSQKATGKYFLTVIGLFLAQVGLGALTAHYQVEGHEFFGIPLSQLLPYAVTRTWHTQLAVFWIATAWLATGLYIAPAISGYEPRFQKLGVDALWAALVLVVVGSMFGEWLGVQQKLGLDANFYFGHQGYEYVDLGRFWQILLFVGLMLWLVLMGRALMPALRDRAEAARPLLIILFLSTVAIGLFYAAGFMWGKHTHISLVEYWRWWVVHLWVEGFFEVFATCVISLLFTRLGLVRVGTANNAALFSTIVFLGGGILGTLHHLYFSGTPSSVIAVGAVFSALEVVPLSLVGFEAYENWRHSREKGWVAAYRWPILFFVAVSFWNLVGAGFFGFMINPPISLYYIQGLNTTATHGHAALFGVYGMLGIGLMLFCLRGLAPRHAWQDGYLKAAFWALNGGLSMMILFSLLPQGALQAWASVSHGLWYARSAEFMHQPLMHLVVWMRVPGDIVFSAGPVLLGIFAWKLVRAVRASARQRGAGPLPAPVPAQPAE</sequence>
<dbReference type="AlphaFoldDB" id="A0A840Y0M6"/>
<dbReference type="Gene3D" id="1.20.210.10">
    <property type="entry name" value="Cytochrome c oxidase-like, subunit I domain"/>
    <property type="match status" value="1"/>
</dbReference>